<dbReference type="RefSeq" id="XP_018189492.1">
    <property type="nucleotide sequence ID" value="XM_018330878.1"/>
</dbReference>
<dbReference type="GeneID" id="28896015"/>
<name>A0A161TDK0_XYLHT</name>
<dbReference type="OrthoDB" id="5398371at2759"/>
<proteinExistence type="predicted"/>
<dbReference type="Proteomes" id="UP000076632">
    <property type="component" value="Unassembled WGS sequence"/>
</dbReference>
<evidence type="ECO:0000256" key="1">
    <source>
        <dbReference type="SAM" id="MobiDB-lite"/>
    </source>
</evidence>
<dbReference type="EMBL" id="KV407456">
    <property type="protein sequence ID" value="KZF23937.1"/>
    <property type="molecule type" value="Genomic_DNA"/>
</dbReference>
<sequence length="445" mass="50808">MPAEPPEISNLQLEDEPTRVIYCNGHAVLLTPVSKDGDIVIEVRDPSTLQFSFFQVDSQCLSRVSPYFETLFHPTKFHEGATLSEARLHLHESHKNSERAAVESLPRVTLEELGHLTSTRPSDRVVADFLRLLHGYDLPDLPKEISALKYAATLLILADRFQTISTVAPHVQHGKLAQALDRKLKASKTLQFNEERERQKLLIGLMIGHFPLVQRSSKALIINGSTMWDPEEEEEQDGEEDVDMWWDLPNGLETELRYRRECILRTLNSIQTYFLKQFTSKQRQCRLGYDSSAQCDSFQLGEMVRFFVRIGTLRLQGNIYDHGEGADAHPGNLDRLLESLRQCPSYQIDRNHSHCGLRTLILPILSYLELWISLEAQICARCWKDDRANYSWLSAPPSRTYKFQVSAPRGSRKNKSATSRTPCGTDHGVAKHIFTAETHEWKPDA</sequence>
<accession>A0A161TDK0</accession>
<gene>
    <name evidence="2" type="ORF">L228DRAFT_236919</name>
</gene>
<dbReference type="AlphaFoldDB" id="A0A161TDK0"/>
<dbReference type="InParanoid" id="A0A161TDK0"/>
<feature type="region of interest" description="Disordered" evidence="1">
    <location>
        <begin position="404"/>
        <end position="426"/>
    </location>
</feature>
<evidence type="ECO:0000313" key="2">
    <source>
        <dbReference type="EMBL" id="KZF23937.1"/>
    </source>
</evidence>
<organism evidence="2 3">
    <name type="scientific">Xylona heveae (strain CBS 132557 / TC161)</name>
    <dbReference type="NCBI Taxonomy" id="1328760"/>
    <lineage>
        <taxon>Eukaryota</taxon>
        <taxon>Fungi</taxon>
        <taxon>Dikarya</taxon>
        <taxon>Ascomycota</taxon>
        <taxon>Pezizomycotina</taxon>
        <taxon>Xylonomycetes</taxon>
        <taxon>Xylonales</taxon>
        <taxon>Xylonaceae</taxon>
        <taxon>Xylona</taxon>
    </lineage>
</organism>
<dbReference type="OMA" id="ACDAFHL"/>
<evidence type="ECO:0000313" key="3">
    <source>
        <dbReference type="Proteomes" id="UP000076632"/>
    </source>
</evidence>
<reference evidence="2 3" key="1">
    <citation type="journal article" date="2016" name="Fungal Biol.">
        <title>The genome of Xylona heveae provides a window into fungal endophytism.</title>
        <authorList>
            <person name="Gazis R."/>
            <person name="Kuo A."/>
            <person name="Riley R."/>
            <person name="LaButti K."/>
            <person name="Lipzen A."/>
            <person name="Lin J."/>
            <person name="Amirebrahimi M."/>
            <person name="Hesse C.N."/>
            <person name="Spatafora J.W."/>
            <person name="Henrissat B."/>
            <person name="Hainaut M."/>
            <person name="Grigoriev I.V."/>
            <person name="Hibbett D.S."/>
        </authorList>
    </citation>
    <scope>NUCLEOTIDE SEQUENCE [LARGE SCALE GENOMIC DNA]</scope>
    <source>
        <strain evidence="2 3">TC161</strain>
    </source>
</reference>
<protein>
    <recommendedName>
        <fullName evidence="4">BTB domain-containing protein</fullName>
    </recommendedName>
</protein>
<keyword evidence="3" id="KW-1185">Reference proteome</keyword>
<evidence type="ECO:0008006" key="4">
    <source>
        <dbReference type="Google" id="ProtNLM"/>
    </source>
</evidence>